<dbReference type="InterPro" id="IPR039697">
    <property type="entry name" value="Alcohol_dehydrogenase_Fe"/>
</dbReference>
<dbReference type="PANTHER" id="PTHR11496">
    <property type="entry name" value="ALCOHOL DEHYDROGENASE"/>
    <property type="match status" value="1"/>
</dbReference>
<dbReference type="SUPFAM" id="SSF56796">
    <property type="entry name" value="Dehydroquinate synthase-like"/>
    <property type="match status" value="1"/>
</dbReference>
<dbReference type="Pfam" id="PF00465">
    <property type="entry name" value="Fe-ADH"/>
    <property type="match status" value="1"/>
</dbReference>
<evidence type="ECO:0000256" key="1">
    <source>
        <dbReference type="ARBA" id="ARBA00001962"/>
    </source>
</evidence>
<evidence type="ECO:0000256" key="4">
    <source>
        <dbReference type="ARBA" id="ARBA00023027"/>
    </source>
</evidence>
<organism evidence="7 8">
    <name type="scientific">OM182 bacterium MED-G28</name>
    <dbReference type="NCBI Taxonomy" id="1986256"/>
    <lineage>
        <taxon>Bacteria</taxon>
        <taxon>Pseudomonadati</taxon>
        <taxon>Pseudomonadota</taxon>
        <taxon>Gammaproteobacteria</taxon>
        <taxon>OMG group</taxon>
        <taxon>OM182 clade</taxon>
    </lineage>
</organism>
<dbReference type="InterPro" id="IPR056798">
    <property type="entry name" value="ADH_Fe_C"/>
</dbReference>
<comment type="caution">
    <text evidence="7">The sequence shown here is derived from an EMBL/GenBank/DDBJ whole genome shotgun (WGS) entry which is preliminary data.</text>
</comment>
<feature type="domain" description="Fe-containing alcohol dehydrogenase-like C-terminal" evidence="6">
    <location>
        <begin position="217"/>
        <end position="398"/>
    </location>
</feature>
<evidence type="ECO:0000256" key="2">
    <source>
        <dbReference type="ARBA" id="ARBA00007358"/>
    </source>
</evidence>
<evidence type="ECO:0000313" key="7">
    <source>
        <dbReference type="EMBL" id="PDH34981.1"/>
    </source>
</evidence>
<dbReference type="InterPro" id="IPR018211">
    <property type="entry name" value="ADH_Fe_CS"/>
</dbReference>
<dbReference type="Gene3D" id="1.20.1090.10">
    <property type="entry name" value="Dehydroquinate synthase-like - alpha domain"/>
    <property type="match status" value="1"/>
</dbReference>
<dbReference type="PROSITE" id="PS00060">
    <property type="entry name" value="ADH_IRON_2"/>
    <property type="match status" value="1"/>
</dbReference>
<evidence type="ECO:0000256" key="3">
    <source>
        <dbReference type="ARBA" id="ARBA00023002"/>
    </source>
</evidence>
<dbReference type="PANTHER" id="PTHR11496:SF102">
    <property type="entry name" value="ALCOHOL DEHYDROGENASE 4"/>
    <property type="match status" value="1"/>
</dbReference>
<sequence length="401" mass="43208">MCTLIDYETFLGMEFNYSALDTVVSGESVKDSLPILIERLGASRVFIVASNSVSQATDEFAEIKVRLDSKCVGVFDQVGAHTPREDVLRVLNKVQASEADLLISVGGGSIIDCSKAVQLALDQNINSANELLEYAQLSDGSCGAKWGDFTLFEEPAKIRQIAVPTTLSGAEFSNNAGVLNTQSAAKEGYRGVNLCPQCIIYDSELATLTPEWLWHSTAIRSLDHAIEGYCSAASSPYLDAHFLEAVGLFASSLPAAKYNPLNLQARGENYQAVWLACCGLGTVPFGASHGIGYILGSLCGVPHGFTSCVMLPAVLDWNSIEFSERQKGIANALGRPDLTAGQAVKSLVKKLDLPTCLRDVGVKKSMLDEIAKRAIKHPVVKHNPRTLNSPSQVREILDIAW</sequence>
<evidence type="ECO:0000259" key="5">
    <source>
        <dbReference type="Pfam" id="PF00465"/>
    </source>
</evidence>
<keyword evidence="3" id="KW-0560">Oxidoreductase</keyword>
<reference evidence="7 8" key="1">
    <citation type="submission" date="2017-08" db="EMBL/GenBank/DDBJ databases">
        <title>Fine stratification of microbial communities through a metagenomic profile of the photic zone.</title>
        <authorList>
            <person name="Haro-Moreno J.M."/>
            <person name="Lopez-Perez M."/>
            <person name="De La Torre J."/>
            <person name="Picazo A."/>
            <person name="Camacho A."/>
            <person name="Rodriguez-Valera F."/>
        </authorList>
    </citation>
    <scope>NUCLEOTIDE SEQUENCE [LARGE SCALE GENOMIC DNA]</scope>
    <source>
        <strain evidence="7">MED-G28</strain>
    </source>
</reference>
<dbReference type="Pfam" id="PF25137">
    <property type="entry name" value="ADH_Fe_C"/>
    <property type="match status" value="1"/>
</dbReference>
<dbReference type="Proteomes" id="UP000219329">
    <property type="component" value="Unassembled WGS sequence"/>
</dbReference>
<evidence type="ECO:0000313" key="8">
    <source>
        <dbReference type="Proteomes" id="UP000219329"/>
    </source>
</evidence>
<protein>
    <submittedName>
        <fullName evidence="7">Alcohol dehydrogenase</fullName>
    </submittedName>
</protein>
<name>A0A2A5WF14_9GAMM</name>
<dbReference type="AlphaFoldDB" id="A0A2A5WF14"/>
<dbReference type="GO" id="GO:0046872">
    <property type="term" value="F:metal ion binding"/>
    <property type="evidence" value="ECO:0007669"/>
    <property type="project" value="InterPro"/>
</dbReference>
<dbReference type="InterPro" id="IPR001670">
    <property type="entry name" value="ADH_Fe/GldA"/>
</dbReference>
<dbReference type="CDD" id="cd08192">
    <property type="entry name" value="MAR-like"/>
    <property type="match status" value="1"/>
</dbReference>
<dbReference type="EMBL" id="NTJZ01000002">
    <property type="protein sequence ID" value="PDH34981.1"/>
    <property type="molecule type" value="Genomic_DNA"/>
</dbReference>
<accession>A0A2A5WF14</accession>
<comment type="cofactor">
    <cofactor evidence="1">
        <name>Fe cation</name>
        <dbReference type="ChEBI" id="CHEBI:24875"/>
    </cofactor>
</comment>
<dbReference type="GO" id="GO:0004022">
    <property type="term" value="F:alcohol dehydrogenase (NAD+) activity"/>
    <property type="evidence" value="ECO:0007669"/>
    <property type="project" value="TreeGrafter"/>
</dbReference>
<evidence type="ECO:0000259" key="6">
    <source>
        <dbReference type="Pfam" id="PF25137"/>
    </source>
</evidence>
<dbReference type="Gene3D" id="3.40.50.1970">
    <property type="match status" value="1"/>
</dbReference>
<proteinExistence type="inferred from homology"/>
<comment type="similarity">
    <text evidence="2">Belongs to the iron-containing alcohol dehydrogenase family.</text>
</comment>
<feature type="domain" description="Alcohol dehydrogenase iron-type/glycerol dehydrogenase GldA" evidence="5">
    <location>
        <begin position="23"/>
        <end position="202"/>
    </location>
</feature>
<keyword evidence="4" id="KW-0520">NAD</keyword>
<gene>
    <name evidence="7" type="ORF">CNF02_02850</name>
</gene>